<accession>A0A7W8QP92</accession>
<reference evidence="7 8" key="1">
    <citation type="submission" date="2020-08" db="EMBL/GenBank/DDBJ databases">
        <title>Sequencing the genomes of 1000 actinobacteria strains.</title>
        <authorList>
            <person name="Klenk H.-P."/>
        </authorList>
    </citation>
    <scope>NUCLEOTIDE SEQUENCE [LARGE SCALE GENOMIC DNA]</scope>
    <source>
        <strain evidence="7 8">DSM 44551</strain>
    </source>
</reference>
<sequence length="304" mass="32641">MEPGIGAGARRPRTGRGALYAALAAVAVALTVLLWSAVGPDGGAPAGTPETDADAAGAPAGAQRPSGRDALVDNPLYRTGRLSPLPCPAPGLHVEDPDSVERFLNALADCLDYAWEAQFAKAELPYRPPSRVFWREPGTSPCRDYPSEAGAFYCRTSTSIYIGTEDVVSKWKGEPNGIVYASLLAHEYAHHVQGESGLLEYYHQQRGSQQDRSAQNSWTRRAELQANCLAGAFLGSIRVSYGLTSDDIALMMEDAEATADRPGGPDSDRTHGSAHNSRTWLRHGFDEQTPRACNTWVADADLVS</sequence>
<evidence type="ECO:0000256" key="4">
    <source>
        <dbReference type="ARBA" id="ARBA00023136"/>
    </source>
</evidence>
<dbReference type="AlphaFoldDB" id="A0A7W8QP92"/>
<evidence type="ECO:0008006" key="9">
    <source>
        <dbReference type="Google" id="ProtNLM"/>
    </source>
</evidence>
<proteinExistence type="predicted"/>
<dbReference type="Pfam" id="PF04228">
    <property type="entry name" value="Zn_peptidase"/>
    <property type="match status" value="1"/>
</dbReference>
<feature type="region of interest" description="Disordered" evidence="5">
    <location>
        <begin position="44"/>
        <end position="70"/>
    </location>
</feature>
<dbReference type="EMBL" id="JACHDB010000001">
    <property type="protein sequence ID" value="MBB5434117.1"/>
    <property type="molecule type" value="Genomic_DNA"/>
</dbReference>
<evidence type="ECO:0000256" key="1">
    <source>
        <dbReference type="ARBA" id="ARBA00004167"/>
    </source>
</evidence>
<keyword evidence="4 6" id="KW-0472">Membrane</keyword>
<gene>
    <name evidence="7" type="ORF">HDA36_004201</name>
</gene>
<evidence type="ECO:0000256" key="3">
    <source>
        <dbReference type="ARBA" id="ARBA00022989"/>
    </source>
</evidence>
<keyword evidence="2 6" id="KW-0812">Transmembrane</keyword>
<dbReference type="InterPro" id="IPR007343">
    <property type="entry name" value="Uncharacterised_pept_Zn_put"/>
</dbReference>
<dbReference type="RefSeq" id="WP_184394448.1">
    <property type="nucleotide sequence ID" value="NZ_BAAAJD010000052.1"/>
</dbReference>
<comment type="subcellular location">
    <subcellularLocation>
        <location evidence="1">Membrane</location>
        <topology evidence="1">Single-pass membrane protein</topology>
    </subcellularLocation>
</comment>
<evidence type="ECO:0000313" key="7">
    <source>
        <dbReference type="EMBL" id="MBB5434117.1"/>
    </source>
</evidence>
<protein>
    <recommendedName>
        <fullName evidence="9">Metalloprotease</fullName>
    </recommendedName>
</protein>
<feature type="compositionally biased region" description="Low complexity" evidence="5">
    <location>
        <begin position="46"/>
        <end position="62"/>
    </location>
</feature>
<evidence type="ECO:0000313" key="8">
    <source>
        <dbReference type="Proteomes" id="UP000572635"/>
    </source>
</evidence>
<dbReference type="Proteomes" id="UP000572635">
    <property type="component" value="Unassembled WGS sequence"/>
</dbReference>
<keyword evidence="3 6" id="KW-1133">Transmembrane helix</keyword>
<evidence type="ECO:0000256" key="2">
    <source>
        <dbReference type="ARBA" id="ARBA00022692"/>
    </source>
</evidence>
<keyword evidence="8" id="KW-1185">Reference proteome</keyword>
<dbReference type="PANTHER" id="PTHR30168:SF0">
    <property type="entry name" value="INNER MEMBRANE PROTEIN"/>
    <property type="match status" value="1"/>
</dbReference>
<evidence type="ECO:0000256" key="6">
    <source>
        <dbReference type="SAM" id="Phobius"/>
    </source>
</evidence>
<feature type="region of interest" description="Disordered" evidence="5">
    <location>
        <begin position="257"/>
        <end position="277"/>
    </location>
</feature>
<dbReference type="PANTHER" id="PTHR30168">
    <property type="entry name" value="PUTATIVE MEMBRANE PROTEIN YPFJ"/>
    <property type="match status" value="1"/>
</dbReference>
<feature type="transmembrane region" description="Helical" evidence="6">
    <location>
        <begin position="18"/>
        <end position="38"/>
    </location>
</feature>
<comment type="caution">
    <text evidence="7">The sequence shown here is derived from an EMBL/GenBank/DDBJ whole genome shotgun (WGS) entry which is preliminary data.</text>
</comment>
<name>A0A7W8QP92_9ACTN</name>
<organism evidence="7 8">
    <name type="scientific">Nocardiopsis composta</name>
    <dbReference type="NCBI Taxonomy" id="157465"/>
    <lineage>
        <taxon>Bacteria</taxon>
        <taxon>Bacillati</taxon>
        <taxon>Actinomycetota</taxon>
        <taxon>Actinomycetes</taxon>
        <taxon>Streptosporangiales</taxon>
        <taxon>Nocardiopsidaceae</taxon>
        <taxon>Nocardiopsis</taxon>
    </lineage>
</organism>
<evidence type="ECO:0000256" key="5">
    <source>
        <dbReference type="SAM" id="MobiDB-lite"/>
    </source>
</evidence>
<dbReference type="GO" id="GO:0016020">
    <property type="term" value="C:membrane"/>
    <property type="evidence" value="ECO:0007669"/>
    <property type="project" value="UniProtKB-SubCell"/>
</dbReference>